<evidence type="ECO:0000313" key="2">
    <source>
        <dbReference type="EMBL" id="KAJ3614935.1"/>
    </source>
</evidence>
<feature type="region of interest" description="Disordered" evidence="1">
    <location>
        <begin position="169"/>
        <end position="215"/>
    </location>
</feature>
<dbReference type="Proteomes" id="UP001148018">
    <property type="component" value="Unassembled WGS sequence"/>
</dbReference>
<dbReference type="AlphaFoldDB" id="A0A9Q0IY26"/>
<sequence>MTTPHASACLALCLHASEDPNGNSFVSSSSSSSSSLPGETSPDLLSSPSGEGWADHHHMLEDMVRGKADALTDDTSTSLYLDARSGRTWSDHNDNVLIAISAATPTTDRSFGWHSDDMDDELSEGRGCSSPGSDATEVPADDDGDDDDVEADEEESLFLSLCSELSLRTSSGPQQSLPSEGPPTLEDSHCSLTPRTLTPTSSSSSSSTFTNQLSDSRESDVEVCEVCLKTNPLPKAPDRPGLAEAPVSTETKPANQEARRVRRPDLKNIKAKVVSRTTPSAAKLANRRQSVPAYQRRDVPRKEEVQVNREKGPSWASVGVKARPVPCFSIQSKERRRSSLAYGTLSVSSRSDLGSEVVVNNVTKTTPDTSLRQVSGTWMTWVI</sequence>
<dbReference type="OrthoDB" id="10038993at2759"/>
<feature type="region of interest" description="Disordered" evidence="1">
    <location>
        <begin position="108"/>
        <end position="154"/>
    </location>
</feature>
<feature type="region of interest" description="Disordered" evidence="1">
    <location>
        <begin position="287"/>
        <end position="310"/>
    </location>
</feature>
<accession>A0A9Q0IY26</accession>
<proteinExistence type="predicted"/>
<feature type="compositionally biased region" description="Basic and acidic residues" evidence="1">
    <location>
        <begin position="295"/>
        <end position="310"/>
    </location>
</feature>
<feature type="compositionally biased region" description="Acidic residues" evidence="1">
    <location>
        <begin position="139"/>
        <end position="154"/>
    </location>
</feature>
<feature type="region of interest" description="Disordered" evidence="1">
    <location>
        <begin position="234"/>
        <end position="260"/>
    </location>
</feature>
<comment type="caution">
    <text evidence="2">The sequence shown here is derived from an EMBL/GenBank/DDBJ whole genome shotgun (WGS) entry which is preliminary data.</text>
</comment>
<name>A0A9Q0IY26_9TELE</name>
<organism evidence="2 3">
    <name type="scientific">Muraenolepis orangiensis</name>
    <name type="common">Patagonian moray cod</name>
    <dbReference type="NCBI Taxonomy" id="630683"/>
    <lineage>
        <taxon>Eukaryota</taxon>
        <taxon>Metazoa</taxon>
        <taxon>Chordata</taxon>
        <taxon>Craniata</taxon>
        <taxon>Vertebrata</taxon>
        <taxon>Euteleostomi</taxon>
        <taxon>Actinopterygii</taxon>
        <taxon>Neopterygii</taxon>
        <taxon>Teleostei</taxon>
        <taxon>Neoteleostei</taxon>
        <taxon>Acanthomorphata</taxon>
        <taxon>Zeiogadaria</taxon>
        <taxon>Gadariae</taxon>
        <taxon>Gadiformes</taxon>
        <taxon>Muraenolepidoidei</taxon>
        <taxon>Muraenolepididae</taxon>
        <taxon>Muraenolepis</taxon>
    </lineage>
</organism>
<feature type="compositionally biased region" description="Polar residues" evidence="1">
    <location>
        <begin position="169"/>
        <end position="178"/>
    </location>
</feature>
<keyword evidence="3" id="KW-1185">Reference proteome</keyword>
<feature type="region of interest" description="Disordered" evidence="1">
    <location>
        <begin position="21"/>
        <end position="54"/>
    </location>
</feature>
<gene>
    <name evidence="2" type="ORF">NHX12_018504</name>
</gene>
<feature type="compositionally biased region" description="Low complexity" evidence="1">
    <location>
        <begin position="191"/>
        <end position="214"/>
    </location>
</feature>
<reference evidence="2" key="1">
    <citation type="submission" date="2022-07" db="EMBL/GenBank/DDBJ databases">
        <title>Chromosome-level genome of Muraenolepis orangiensis.</title>
        <authorList>
            <person name="Kim J."/>
        </authorList>
    </citation>
    <scope>NUCLEOTIDE SEQUENCE</scope>
    <source>
        <strain evidence="2">KU_S4_2022</strain>
        <tissue evidence="2">Muscle</tissue>
    </source>
</reference>
<protein>
    <submittedName>
        <fullName evidence="2">Uncharacterized protein</fullName>
    </submittedName>
</protein>
<evidence type="ECO:0000256" key="1">
    <source>
        <dbReference type="SAM" id="MobiDB-lite"/>
    </source>
</evidence>
<dbReference type="EMBL" id="JANIIK010000034">
    <property type="protein sequence ID" value="KAJ3614935.1"/>
    <property type="molecule type" value="Genomic_DNA"/>
</dbReference>
<evidence type="ECO:0000313" key="3">
    <source>
        <dbReference type="Proteomes" id="UP001148018"/>
    </source>
</evidence>